<dbReference type="EMBL" id="FCQH01000011">
    <property type="protein sequence ID" value="CVL00271.1"/>
    <property type="molecule type" value="Genomic_DNA"/>
</dbReference>
<dbReference type="VEuPathDB" id="FungiDB:FMAN_09778"/>
<dbReference type="GeneID" id="65089037"/>
<name>A0A1L7TYC6_FUSMA</name>
<organism evidence="1 2">
    <name type="scientific">Fusarium mangiferae</name>
    <name type="common">Mango malformation disease fungus</name>
    <dbReference type="NCBI Taxonomy" id="192010"/>
    <lineage>
        <taxon>Eukaryota</taxon>
        <taxon>Fungi</taxon>
        <taxon>Dikarya</taxon>
        <taxon>Ascomycota</taxon>
        <taxon>Pezizomycotina</taxon>
        <taxon>Sordariomycetes</taxon>
        <taxon>Hypocreomycetidae</taxon>
        <taxon>Hypocreales</taxon>
        <taxon>Nectriaceae</taxon>
        <taxon>Fusarium</taxon>
        <taxon>Fusarium fujikuroi species complex</taxon>
    </lineage>
</organism>
<reference evidence="2" key="1">
    <citation type="journal article" date="2016" name="Genome Biol. Evol.">
        <title>Comparative 'omics' of the Fusarium fujikuroi species complex highlights differences in genetic potential and metabolite synthesis.</title>
        <authorList>
            <person name="Niehaus E.-M."/>
            <person name="Muensterkoetter M."/>
            <person name="Proctor R.H."/>
            <person name="Brown D.W."/>
            <person name="Sharon A."/>
            <person name="Idan Y."/>
            <person name="Oren-Young L."/>
            <person name="Sieber C.M."/>
            <person name="Novak O."/>
            <person name="Pencik A."/>
            <person name="Tarkowska D."/>
            <person name="Hromadova K."/>
            <person name="Freeman S."/>
            <person name="Maymon M."/>
            <person name="Elazar M."/>
            <person name="Youssef S.A."/>
            <person name="El-Shabrawy E.S.M."/>
            <person name="Shalaby A.B.A."/>
            <person name="Houterman P."/>
            <person name="Brock N.L."/>
            <person name="Burkhardt I."/>
            <person name="Tsavkelova E.A."/>
            <person name="Dickschat J.S."/>
            <person name="Galuszka P."/>
            <person name="Gueldener U."/>
            <person name="Tudzynski B."/>
        </authorList>
    </citation>
    <scope>NUCLEOTIDE SEQUENCE [LARGE SCALE GENOMIC DNA]</scope>
    <source>
        <strain evidence="2">MRC7560</strain>
    </source>
</reference>
<protein>
    <recommendedName>
        <fullName evidence="3">BTB domain-containing protein</fullName>
    </recommendedName>
</protein>
<accession>A0A1L7TYC6</accession>
<proteinExistence type="predicted"/>
<dbReference type="Proteomes" id="UP000184255">
    <property type="component" value="Unassembled WGS sequence"/>
</dbReference>
<dbReference type="AlphaFoldDB" id="A0A1L7TYC6"/>
<comment type="caution">
    <text evidence="1">The sequence shown here is derived from an EMBL/GenBank/DDBJ whole genome shotgun (WGS) entry which is preliminary data.</text>
</comment>
<evidence type="ECO:0008006" key="3">
    <source>
        <dbReference type="Google" id="ProtNLM"/>
    </source>
</evidence>
<keyword evidence="2" id="KW-1185">Reference proteome</keyword>
<dbReference type="RefSeq" id="XP_041686264.1">
    <property type="nucleotide sequence ID" value="XM_041820377.1"/>
</dbReference>
<sequence>MLPNTPNFSPTSSDARKSQHLFDFAPNDGPKSLSFGSPLKPHKEDVPLDLFGESLGTASLILEQTPARFLFSFASSVTATENGSGCIYSNQTASKARVPVKRKQPSGMCSCELHKSGQCENKKRLFSNFFQSHLPMFRFDQNTQVPRFDPQTENFKNVLIGHARVWSFAKEFAVTSLMKLARCNLAWQLVHWVMSEHTLMPIFGDLVRFVYNGCTVEGDDLRLILAQFAACVSEEVCLLGGWYELIAEVPSFVVDVMRELAIRCEGDFGVSLLD</sequence>
<gene>
    <name evidence="1" type="ORF">FMAN_09778</name>
</gene>
<evidence type="ECO:0000313" key="1">
    <source>
        <dbReference type="EMBL" id="CVL00271.1"/>
    </source>
</evidence>
<evidence type="ECO:0000313" key="2">
    <source>
        <dbReference type="Proteomes" id="UP000184255"/>
    </source>
</evidence>